<protein>
    <recommendedName>
        <fullName evidence="5">HTH merR-type domain-containing protein</fullName>
    </recommendedName>
</protein>
<dbReference type="PROSITE" id="PS50937">
    <property type="entry name" value="HTH_MERR_2"/>
    <property type="match status" value="1"/>
</dbReference>
<dbReference type="Proteomes" id="UP000018093">
    <property type="component" value="Unassembled WGS sequence"/>
</dbReference>
<dbReference type="EMBL" id="CBIN010000203">
    <property type="protein sequence ID" value="CDE23135.1"/>
    <property type="molecule type" value="Genomic_DNA"/>
</dbReference>
<dbReference type="InterPro" id="IPR011256">
    <property type="entry name" value="Reg_factor_effector_dom_sf"/>
</dbReference>
<organism evidence="6 7">
    <name type="scientific">Amedibacillus dolichus CAG:375</name>
    <dbReference type="NCBI Taxonomy" id="1263076"/>
    <lineage>
        <taxon>Bacteria</taxon>
        <taxon>Bacillati</taxon>
        <taxon>Bacillota</taxon>
        <taxon>Erysipelotrichia</taxon>
        <taxon>Erysipelotrichales</taxon>
        <taxon>Erysipelotrichaceae</taxon>
        <taxon>Amedibacillus</taxon>
    </lineage>
</organism>
<dbReference type="Gene3D" id="1.10.1660.10">
    <property type="match status" value="1"/>
</dbReference>
<name>R7G7M8_9FIRM</name>
<evidence type="ECO:0000256" key="1">
    <source>
        <dbReference type="ARBA" id="ARBA00022491"/>
    </source>
</evidence>
<dbReference type="PANTHER" id="PTHR30204">
    <property type="entry name" value="REDOX-CYCLING DRUG-SENSING TRANSCRIPTIONAL ACTIVATOR SOXR"/>
    <property type="match status" value="1"/>
</dbReference>
<gene>
    <name evidence="6" type="ORF">BN631_01603</name>
</gene>
<accession>R7G7M8</accession>
<dbReference type="SUPFAM" id="SSF46955">
    <property type="entry name" value="Putative DNA-binding domain"/>
    <property type="match status" value="1"/>
</dbReference>
<evidence type="ECO:0000313" key="6">
    <source>
        <dbReference type="EMBL" id="CDE23135.1"/>
    </source>
</evidence>
<reference evidence="6" key="1">
    <citation type="submission" date="2012-11" db="EMBL/GenBank/DDBJ databases">
        <title>Dependencies among metagenomic species, viruses, plasmids and units of genetic variation.</title>
        <authorList>
            <person name="Nielsen H.B."/>
            <person name="Almeida M."/>
            <person name="Juncker A.S."/>
            <person name="Rasmussen S."/>
            <person name="Li J."/>
            <person name="Sunagawa S."/>
            <person name="Plichta D."/>
            <person name="Gautier L."/>
            <person name="Le Chatelier E."/>
            <person name="Peletier E."/>
            <person name="Bonde I."/>
            <person name="Nielsen T."/>
            <person name="Manichanh C."/>
            <person name="Arumugam M."/>
            <person name="Batto J."/>
            <person name="Santos M.B.Q.D."/>
            <person name="Blom N."/>
            <person name="Borruel N."/>
            <person name="Burgdorf K.S."/>
            <person name="Boumezbeur F."/>
            <person name="Casellas F."/>
            <person name="Dore J."/>
            <person name="Guarner F."/>
            <person name="Hansen T."/>
            <person name="Hildebrand F."/>
            <person name="Kaas R.S."/>
            <person name="Kennedy S."/>
            <person name="Kristiansen K."/>
            <person name="Kultima J.R."/>
            <person name="Leonard P."/>
            <person name="Levenez F."/>
            <person name="Lund O."/>
            <person name="Moumen B."/>
            <person name="Le Paslier D."/>
            <person name="Pons N."/>
            <person name="Pedersen O."/>
            <person name="Prifti E."/>
            <person name="Qin J."/>
            <person name="Raes J."/>
            <person name="Tap J."/>
            <person name="Tims S."/>
            <person name="Ussery D.W."/>
            <person name="Yamada T."/>
            <person name="MetaHit consortium"/>
            <person name="Renault P."/>
            <person name="Sicheritz-Ponten T."/>
            <person name="Bork P."/>
            <person name="Wang J."/>
            <person name="Brunak S."/>
            <person name="Ehrlich S.D."/>
        </authorList>
    </citation>
    <scope>NUCLEOTIDE SEQUENCE [LARGE SCALE GENOMIC DNA]</scope>
</reference>
<dbReference type="GO" id="GO:0003700">
    <property type="term" value="F:DNA-binding transcription factor activity"/>
    <property type="evidence" value="ECO:0007669"/>
    <property type="project" value="InterPro"/>
</dbReference>
<keyword evidence="2" id="KW-0805">Transcription regulation</keyword>
<dbReference type="Pfam" id="PF13411">
    <property type="entry name" value="MerR_1"/>
    <property type="match status" value="1"/>
</dbReference>
<dbReference type="GO" id="GO:0003677">
    <property type="term" value="F:DNA binding"/>
    <property type="evidence" value="ECO:0007669"/>
    <property type="project" value="UniProtKB-KW"/>
</dbReference>
<dbReference type="RefSeq" id="WP_022420829.1">
    <property type="nucleotide sequence ID" value="NZ_FR898598.1"/>
</dbReference>
<dbReference type="InterPro" id="IPR000551">
    <property type="entry name" value="MerR-type_HTH_dom"/>
</dbReference>
<comment type="caution">
    <text evidence="6">The sequence shown here is derived from an EMBL/GenBank/DDBJ whole genome shotgun (WGS) entry which is preliminary data.</text>
</comment>
<dbReference type="InterPro" id="IPR047057">
    <property type="entry name" value="MerR_fam"/>
</dbReference>
<dbReference type="SMART" id="SM00422">
    <property type="entry name" value="HTH_MERR"/>
    <property type="match status" value="1"/>
</dbReference>
<evidence type="ECO:0000256" key="4">
    <source>
        <dbReference type="ARBA" id="ARBA00023163"/>
    </source>
</evidence>
<dbReference type="AlphaFoldDB" id="R7G7M8"/>
<proteinExistence type="predicted"/>
<evidence type="ECO:0000259" key="5">
    <source>
        <dbReference type="PROSITE" id="PS50937"/>
    </source>
</evidence>
<keyword evidence="3" id="KW-0238">DNA-binding</keyword>
<dbReference type="Gene3D" id="3.20.80.10">
    <property type="entry name" value="Regulatory factor, effector binding domain"/>
    <property type="match status" value="1"/>
</dbReference>
<dbReference type="PANTHER" id="PTHR30204:SF69">
    <property type="entry name" value="MERR-FAMILY TRANSCRIPTIONAL REGULATOR"/>
    <property type="match status" value="1"/>
</dbReference>
<keyword evidence="4" id="KW-0804">Transcription</keyword>
<dbReference type="InterPro" id="IPR009061">
    <property type="entry name" value="DNA-bd_dom_put_sf"/>
</dbReference>
<evidence type="ECO:0000256" key="2">
    <source>
        <dbReference type="ARBA" id="ARBA00023015"/>
    </source>
</evidence>
<dbReference type="SUPFAM" id="SSF55136">
    <property type="entry name" value="Probable bacterial effector-binding domain"/>
    <property type="match status" value="1"/>
</dbReference>
<keyword evidence="1" id="KW-0678">Repressor</keyword>
<evidence type="ECO:0000313" key="7">
    <source>
        <dbReference type="Proteomes" id="UP000018093"/>
    </source>
</evidence>
<feature type="domain" description="HTH merR-type" evidence="5">
    <location>
        <begin position="6"/>
        <end position="75"/>
    </location>
</feature>
<sequence>MKNKKYFSSGEFAKLTGVNKRTLHYYNDIDLMKPQWIGENGYHYYSINQFAQLELIRILRKVGLSINEIKNYLTNTTDESYMKMLEEKKKMIDNSIKQLQFVRSFLEQKTQHATRCLNAKHGAISRIQLPKQKIILSDKITGKYDDIDFSIAANFSKQLKERFNLYDRFGSRIDVANLTNHNFNAYDCYYAYCPQDTTEYNEVLPEGNYIEAFCIGPWELLPEIYLQILHYAKKHKLELCGYAYEEGLNEMSIDSLDNYITRILLQYK</sequence>
<evidence type="ECO:0000256" key="3">
    <source>
        <dbReference type="ARBA" id="ARBA00023125"/>
    </source>
</evidence>